<dbReference type="InterPro" id="IPR051918">
    <property type="entry name" value="STPP_CPPED1"/>
</dbReference>
<dbReference type="InterPro" id="IPR029052">
    <property type="entry name" value="Metallo-depent_PP-like"/>
</dbReference>
<keyword evidence="1" id="KW-0732">Signal</keyword>
<sequence length="740" mass="81463">MKSARKHLSALLCFVMAFMTMLQIIPAQVARAANQTITMDKPTYIQGQPITLSYTGASKKDWIGLYMKGAVPQSSNPSLVWSYTSSSGQPDGKLTFTKNLPPGEYEALYMEDDGYNIFQRAPFSIISLEAPKSMTISDTASDPNQISGEVTIQNPADMSNILNYLLYWGNDVGKLPGHPAIATIPLTVTGATYQPATYTFPVDTPIPKGATKLIAYSNSIAGSSSASAEAAIPGLTTEEPAVSFEVISDMHITSDSDHYHNKNFENALKDIIQMDPKSDGLMTVGDNTNNGDEAEYQELKRIFDQYKSKLPPTYFVQGNHDVRWGDWSQYSERFTKYTNMKSNYYDFWIKGYHFIFLGTEKGLKDYSYLSDTQLKWLDAKLSENESKDKPTFIFLHQPLKNTVSGANESYIPTNNWYGVRQDKELKLILAKHPQSIMFSGHTHWELGAKDTMYNAKYATLFNTASTAYLWTDSNAYKDGSQGYFVKVYDDKVVVKGRDFANNSWIENAQFEVKLSAQIPVVDPATDPDLTLGNPTIKTVKSSYAPAEPVQVAYTGSVLEDWIGIFPAGTKLGKNVKAIAQQKTNSVQQPDGTMTFSGLNLAPGKYDAVYVGEAEYRSDNDNLELGRVTFEVASAPPVDNHPFVVTSAALATNTSMVDATVTVKPTTSQNTAVVVFQLMKGNTPVSIASYQAPVPAEGGSFNAKFNVNRNSGYHVRVLIVSDFSADLTNVGTLLAEPVTLQ</sequence>
<keyword evidence="4" id="KW-1185">Reference proteome</keyword>
<dbReference type="PANTHER" id="PTHR43143:SF1">
    <property type="entry name" value="SERINE_THREONINE-PROTEIN PHOSPHATASE CPPED1"/>
    <property type="match status" value="1"/>
</dbReference>
<dbReference type="SUPFAM" id="SSF56300">
    <property type="entry name" value="Metallo-dependent phosphatases"/>
    <property type="match status" value="1"/>
</dbReference>
<evidence type="ECO:0000256" key="1">
    <source>
        <dbReference type="SAM" id="SignalP"/>
    </source>
</evidence>
<accession>A0ABW3S0X7</accession>
<dbReference type="PANTHER" id="PTHR43143">
    <property type="entry name" value="METALLOPHOSPHOESTERASE, CALCINEURIN SUPERFAMILY"/>
    <property type="match status" value="1"/>
</dbReference>
<feature type="signal peptide" evidence="1">
    <location>
        <begin position="1"/>
        <end position="32"/>
    </location>
</feature>
<name>A0ABW3S0X7_9BACL</name>
<dbReference type="Gene3D" id="3.60.21.10">
    <property type="match status" value="1"/>
</dbReference>
<comment type="caution">
    <text evidence="3">The sequence shown here is derived from an EMBL/GenBank/DDBJ whole genome shotgun (WGS) entry which is preliminary data.</text>
</comment>
<evidence type="ECO:0000259" key="2">
    <source>
        <dbReference type="Pfam" id="PF00149"/>
    </source>
</evidence>
<dbReference type="EC" id="3.1.-.-" evidence="3"/>
<gene>
    <name evidence="3" type="ORF">ACFQ3W_19205</name>
</gene>
<proteinExistence type="predicted"/>
<evidence type="ECO:0000313" key="3">
    <source>
        <dbReference type="EMBL" id="MFD1178408.1"/>
    </source>
</evidence>
<feature type="chain" id="PRO_5047501942" evidence="1">
    <location>
        <begin position="33"/>
        <end position="740"/>
    </location>
</feature>
<feature type="domain" description="Calcineurin-like phosphoesterase" evidence="2">
    <location>
        <begin position="246"/>
        <end position="444"/>
    </location>
</feature>
<dbReference type="Pfam" id="PF00149">
    <property type="entry name" value="Metallophos"/>
    <property type="match status" value="1"/>
</dbReference>
<dbReference type="GO" id="GO:0016787">
    <property type="term" value="F:hydrolase activity"/>
    <property type="evidence" value="ECO:0007669"/>
    <property type="project" value="UniProtKB-KW"/>
</dbReference>
<protein>
    <submittedName>
        <fullName evidence="3">Metallophosphoesterase family protein</fullName>
        <ecNumber evidence="3">3.1.-.-</ecNumber>
    </submittedName>
</protein>
<dbReference type="Proteomes" id="UP001597262">
    <property type="component" value="Unassembled WGS sequence"/>
</dbReference>
<keyword evidence="3" id="KW-0378">Hydrolase</keyword>
<evidence type="ECO:0000313" key="4">
    <source>
        <dbReference type="Proteomes" id="UP001597262"/>
    </source>
</evidence>
<organism evidence="3 4">
    <name type="scientific">Paenibacillus puldeungensis</name>
    <dbReference type="NCBI Taxonomy" id="696536"/>
    <lineage>
        <taxon>Bacteria</taxon>
        <taxon>Bacillati</taxon>
        <taxon>Bacillota</taxon>
        <taxon>Bacilli</taxon>
        <taxon>Bacillales</taxon>
        <taxon>Paenibacillaceae</taxon>
        <taxon>Paenibacillus</taxon>
    </lineage>
</organism>
<dbReference type="InterPro" id="IPR004843">
    <property type="entry name" value="Calcineurin-like_PHP"/>
</dbReference>
<dbReference type="EMBL" id="JBHTLM010000016">
    <property type="protein sequence ID" value="MFD1178408.1"/>
    <property type="molecule type" value="Genomic_DNA"/>
</dbReference>
<reference evidence="4" key="1">
    <citation type="journal article" date="2019" name="Int. J. Syst. Evol. Microbiol.">
        <title>The Global Catalogue of Microorganisms (GCM) 10K type strain sequencing project: providing services to taxonomists for standard genome sequencing and annotation.</title>
        <authorList>
            <consortium name="The Broad Institute Genomics Platform"/>
            <consortium name="The Broad Institute Genome Sequencing Center for Infectious Disease"/>
            <person name="Wu L."/>
            <person name="Ma J."/>
        </authorList>
    </citation>
    <scope>NUCLEOTIDE SEQUENCE [LARGE SCALE GENOMIC DNA]</scope>
    <source>
        <strain evidence="4">CCUG 59189</strain>
    </source>
</reference>